<feature type="compositionally biased region" description="Polar residues" evidence="1">
    <location>
        <begin position="17"/>
        <end position="40"/>
    </location>
</feature>
<comment type="caution">
    <text evidence="3">The sequence shown here is derived from an EMBL/GenBank/DDBJ whole genome shotgun (WGS) entry which is preliminary data.</text>
</comment>
<dbReference type="Proteomes" id="UP001194696">
    <property type="component" value="Unassembled WGS sequence"/>
</dbReference>
<protein>
    <recommendedName>
        <fullName evidence="2">DUF3730 domain-containing protein</fullName>
    </recommendedName>
</protein>
<accession>A0ABQ7KAY6</accession>
<feature type="region of interest" description="Disordered" evidence="1">
    <location>
        <begin position="1"/>
        <end position="40"/>
    </location>
</feature>
<sequence>MASIRRPQPGISKADSDSQPTTTASTVTPNSNASTSHRSVNVQKITSLSSQLSSSSSAASNTNNARNLSLAQLWSQCASPVAYTSSVATGAMIDLVRKDALDWNEALQGFENALSTAQGQALANMIHSLSNLLISAAEMTSGSVKSKFYISKSAFATKNNRHPFISLISANSQVETILFTEIDRILDHLPDSPQYRIAAFDILSPFLDFCLLDRHERTLIVSSAIVLWVSKTLNACIYDEDLRPFVTHLLDYLCSVPTRFPLDRSQPSATLQLSLRTLVDFYCLPSTQLALDAEFKAEFGGRILMALLSWMADLRRYGLPTFPLMLTAQALFRSRKGYTAPSLSFNTLWPLLSFLLMNSPSVDEQRILVSWMHAVLTTEEHLEAMIANLAFLPIFQVMGESQSEDISKKCADILQKLETIPKTTNASLVAEIELRATSGVAAMIQTEVAHLRRNWSVSEYEKGMEDEQADAGETLFSLGDDDTFASLILTTYMFHPDENKRIDAMTRQAQVEEGRLVTLVLFIYVLRVDSSPLVKLHLLQEAIPSLVTSKDEMVTAKVLRTILTLIHGVPNAPSGAKIMNTHMGAVGVRILFLIWKRQPRVWKTLRHVIHSWVESRPRLFKTPLKGEPEYDMEVAVLATIRDICAYDAAGYAEVLIPFLANLLGSVELYASSICTIIETMNLTVEAHVVEPRAAWNVLLCHVGEHASKTMHPGMLQEMCVFYGIVGSRSEDTQVYLDLREAVLTNYIQPLLTSEDPEILAAALKALGCFTAPEIASVLPTESPSLYIREKIMEANDTLVLDEYSFILEKLVRFELSNMRRGLFKEAGSKKVVDSASGTQELDRLQGVLSVVAGNILQKWQSGDVNPGLRIGYALSSLLCSTVVEKTEGGVSEDGSAEAIRARQSYRNVMTAVKDVALTDHLIERISVLEGWTALFDNMWVSNDDVQTQTIAETLIADLYKKITDGYVPAHCANALFSITGLILSLHRHAHPASTVQSSVLAKQLLQNFVRPENMSDVGGSDEVQFAVLVSLSFITPLAAVDEKLVASVLGVFNDSLNDDAVNLNSSSDITSWASFGAGWAFCNLLAGLVGSPTKTTELNAICNDTLLRLLTIFELNTASFALTLGLLMAFPRLSMAIASSASPGSRSGQGSDDAAVIQKIKEVSRQDLEKFLDNQQQALSAQKLAKLLGAPWVLAFSDRTEVSPEERQADTGLLDRALLAATGRRDLQPQLVHFTVPFCHMIHTNLDVRNPASSEISLLTGRIHSLVNLIRITPTSAARHTAVIALGSLFGIDWCQGPTVASLGNHGLFSYLTSSTNSAAVTSVTNSALLTLTELSGLFISITAAGASAGAGAGAGDTKVGAGTGAAFATVLPSSKVTPNPKSMLMLQDLKAGRLSAVVLGHIACHFQRLGQVDTGKVIGTSSEPKDYARLPVSTSWLRALWDGLWEPLQMGTAQRALKSYAKSLELLLYTVHSLPTPLPAVNWFPLLTQLMTFEPALMGPAILMASKHATTSTSLMEFLIMSLSNFKVKEKEESLANSDAVSAEELFVGEEGLGRILTLGGLSLLVQGEDQALAELDKVRGLDGLAKKVTLPGSRVIDLVEKLFRVLFFYADGTIKTEEDPEVEVLQLVFLDTLSHHMPRPSPHSSSRSASSATQPALSDDAKELLSELRAVVLRIFYQLSFTRFLTGRRVLHRLADVSLMSISHLDAAQLNLSGSVVDQPDAGARVLKEAIGIASLYRAGYLTSQQEGRLTQVAQSALLILSREDVHDGLSVINRQLAESAISVLLYAMNAGVGERPTEPITEVQQRKTNTLRLTWLQRILDLLVLLSSQADVYASGLTLLLGGAVLLWWEDPTECTSALQTFGFAPVSAAGGQSTGARGDDAEALLLSMADDHELHLESDSGAALSMDDHILEDDTFEQWHSRFQQSVSVVTANNNDDENGYRHRAVLDRLSLILPDIVMTARAGATVSAAAASDNQIASRLLRMALDPQMGTSQRQFLVVLLRRMEELVPSGQNWILK</sequence>
<reference evidence="3 4" key="1">
    <citation type="journal article" date="2020" name="Fungal Divers.">
        <title>Resolving the Mortierellaceae phylogeny through synthesis of multi-gene phylogenetics and phylogenomics.</title>
        <authorList>
            <person name="Vandepol N."/>
            <person name="Liber J."/>
            <person name="Desiro A."/>
            <person name="Na H."/>
            <person name="Kennedy M."/>
            <person name="Barry K."/>
            <person name="Grigoriev I.V."/>
            <person name="Miller A.N."/>
            <person name="O'Donnell K."/>
            <person name="Stajich J.E."/>
            <person name="Bonito G."/>
        </authorList>
    </citation>
    <scope>NUCLEOTIDE SEQUENCE [LARGE SCALE GENOMIC DNA]</scope>
    <source>
        <strain evidence="3 4">AD045</strain>
    </source>
</reference>
<organism evidence="3 4">
    <name type="scientific">Linnemannia gamsii</name>
    <dbReference type="NCBI Taxonomy" id="64522"/>
    <lineage>
        <taxon>Eukaryota</taxon>
        <taxon>Fungi</taxon>
        <taxon>Fungi incertae sedis</taxon>
        <taxon>Mucoromycota</taxon>
        <taxon>Mortierellomycotina</taxon>
        <taxon>Mortierellomycetes</taxon>
        <taxon>Mortierellales</taxon>
        <taxon>Mortierellaceae</taxon>
        <taxon>Linnemannia</taxon>
    </lineage>
</organism>
<keyword evidence="4" id="KW-1185">Reference proteome</keyword>
<dbReference type="InterPro" id="IPR022542">
    <property type="entry name" value="FOCAD/RST1_DUF3730"/>
</dbReference>
<proteinExistence type="predicted"/>
<dbReference type="InterPro" id="IPR016024">
    <property type="entry name" value="ARM-type_fold"/>
</dbReference>
<evidence type="ECO:0000313" key="4">
    <source>
        <dbReference type="Proteomes" id="UP001194696"/>
    </source>
</evidence>
<feature type="domain" description="DUF3730" evidence="2">
    <location>
        <begin position="519"/>
        <end position="747"/>
    </location>
</feature>
<evidence type="ECO:0000259" key="2">
    <source>
        <dbReference type="Pfam" id="PF12530"/>
    </source>
</evidence>
<dbReference type="EMBL" id="JAAAIM010000123">
    <property type="protein sequence ID" value="KAG0294325.1"/>
    <property type="molecule type" value="Genomic_DNA"/>
</dbReference>
<evidence type="ECO:0000313" key="3">
    <source>
        <dbReference type="EMBL" id="KAG0294325.1"/>
    </source>
</evidence>
<dbReference type="Pfam" id="PF12530">
    <property type="entry name" value="DUF3730"/>
    <property type="match status" value="1"/>
</dbReference>
<dbReference type="SUPFAM" id="SSF48371">
    <property type="entry name" value="ARM repeat"/>
    <property type="match status" value="1"/>
</dbReference>
<evidence type="ECO:0000256" key="1">
    <source>
        <dbReference type="SAM" id="MobiDB-lite"/>
    </source>
</evidence>
<name>A0ABQ7KAY6_9FUNG</name>
<gene>
    <name evidence="3" type="ORF">BGZ96_001398</name>
</gene>